<keyword evidence="5" id="KW-1185">Reference proteome</keyword>
<dbReference type="CDD" id="cd13844">
    <property type="entry name" value="CuRO_1_BOD_CotA_like"/>
    <property type="match status" value="1"/>
</dbReference>
<feature type="chain" id="PRO_5020533198" evidence="1">
    <location>
        <begin position="22"/>
        <end position="549"/>
    </location>
</feature>
<protein>
    <submittedName>
        <fullName evidence="4">Spore coat protein A</fullName>
    </submittedName>
</protein>
<evidence type="ECO:0000256" key="1">
    <source>
        <dbReference type="SAM" id="SignalP"/>
    </source>
</evidence>
<dbReference type="InterPro" id="IPR008972">
    <property type="entry name" value="Cupredoxin"/>
</dbReference>
<organism evidence="4 5">
    <name type="scientific">Oharaeibacter diazotrophicus</name>
    <dbReference type="NCBI Taxonomy" id="1920512"/>
    <lineage>
        <taxon>Bacteria</taxon>
        <taxon>Pseudomonadati</taxon>
        <taxon>Pseudomonadota</taxon>
        <taxon>Alphaproteobacteria</taxon>
        <taxon>Hyphomicrobiales</taxon>
        <taxon>Pleomorphomonadaceae</taxon>
        <taxon>Oharaeibacter</taxon>
    </lineage>
</organism>
<dbReference type="AlphaFoldDB" id="A0A4R6RBT3"/>
<accession>A0A4R6RBT3</accession>
<sequence>MTITRRRFLAGTSLAAGAAMAGALPGGRPAVAAAGLTPFVDRLPVPPPAKPVGKALVGPYPTADVYRMTVGTLAHRFHRDLPLSTVWGYNGSYPGPTISAVSGRPLYVQWVNGLPNAPHPLWSPAFAAAHGPGIGGTSPDAARTVAHLHGGRVPPDADGWPEEIVLPGRSTKPYLYPNFQEAATLWYHDHALGITRLNVMMGLAGAYVIKDGWENALPLPKGAYDVPLIVQDRMLTSLGRISYPLDLAPEFFGDVNVVNGKVWPYLDVARGKYRFRVVNGCNSKFLDLAFADGRAFAQIASDQGLLPAPEIRTSVRLAPGERVEIVADFQRDRPGAGIVLVNRLAPAPYPGGGNAAVPENVMAFRVGSAYGHTAALPTKLRTVLPSVPQQTRWTTSQYLEKIPESAAKATRRFTLIEATNTGTAICVNAGGFTPAIRDEAGKIQWSDPLPFKVKAGDVEIWEFTNETVDTHPVHVHLAQMQLLGRISPPGTPAAGSAEGPGVVKDTWQLHPGETIRLIGRFEGYPGKYAFHCHILEHEDCEMMRWFELV</sequence>
<proteinExistence type="predicted"/>
<evidence type="ECO:0000313" key="5">
    <source>
        <dbReference type="Proteomes" id="UP000294547"/>
    </source>
</evidence>
<dbReference type="PANTHER" id="PTHR48267">
    <property type="entry name" value="CUPREDOXIN SUPERFAMILY PROTEIN"/>
    <property type="match status" value="1"/>
</dbReference>
<dbReference type="EMBL" id="SNXY01000009">
    <property type="protein sequence ID" value="TDP83529.1"/>
    <property type="molecule type" value="Genomic_DNA"/>
</dbReference>
<dbReference type="InterPro" id="IPR011706">
    <property type="entry name" value="Cu-oxidase_C"/>
</dbReference>
<reference evidence="4 5" key="1">
    <citation type="submission" date="2019-03" db="EMBL/GenBank/DDBJ databases">
        <title>Genomic Encyclopedia of Type Strains, Phase IV (KMG-IV): sequencing the most valuable type-strain genomes for metagenomic binning, comparative biology and taxonomic classification.</title>
        <authorList>
            <person name="Goeker M."/>
        </authorList>
    </citation>
    <scope>NUCLEOTIDE SEQUENCE [LARGE SCALE GENOMIC DNA]</scope>
    <source>
        <strain evidence="4 5">DSM 102969</strain>
    </source>
</reference>
<keyword evidence="1" id="KW-0732">Signal</keyword>
<dbReference type="PANTHER" id="PTHR48267:SF1">
    <property type="entry name" value="BILIRUBIN OXIDASE"/>
    <property type="match status" value="1"/>
</dbReference>
<dbReference type="GO" id="GO:0016491">
    <property type="term" value="F:oxidoreductase activity"/>
    <property type="evidence" value="ECO:0007669"/>
    <property type="project" value="InterPro"/>
</dbReference>
<feature type="domain" description="Plastocyanin-like" evidence="2">
    <location>
        <begin position="441"/>
        <end position="546"/>
    </location>
</feature>
<dbReference type="PROSITE" id="PS51318">
    <property type="entry name" value="TAT"/>
    <property type="match status" value="1"/>
</dbReference>
<dbReference type="InterPro" id="IPR011707">
    <property type="entry name" value="Cu-oxidase-like_N"/>
</dbReference>
<feature type="signal peptide" evidence="1">
    <location>
        <begin position="1"/>
        <end position="21"/>
    </location>
</feature>
<dbReference type="GO" id="GO:0005507">
    <property type="term" value="F:copper ion binding"/>
    <property type="evidence" value="ECO:0007669"/>
    <property type="project" value="InterPro"/>
</dbReference>
<comment type="caution">
    <text evidence="4">The sequence shown here is derived from an EMBL/GenBank/DDBJ whole genome shotgun (WGS) entry which is preliminary data.</text>
</comment>
<keyword evidence="4" id="KW-0946">Virion</keyword>
<dbReference type="Pfam" id="PF07732">
    <property type="entry name" value="Cu-oxidase_3"/>
    <property type="match status" value="2"/>
</dbReference>
<evidence type="ECO:0000259" key="2">
    <source>
        <dbReference type="Pfam" id="PF07731"/>
    </source>
</evidence>
<dbReference type="InterPro" id="IPR006311">
    <property type="entry name" value="TAT_signal"/>
</dbReference>
<evidence type="ECO:0000313" key="4">
    <source>
        <dbReference type="EMBL" id="TDP83529.1"/>
    </source>
</evidence>
<feature type="domain" description="Plastocyanin-like" evidence="3">
    <location>
        <begin position="144"/>
        <end position="211"/>
    </location>
</feature>
<dbReference type="RefSeq" id="WP_126538554.1">
    <property type="nucleotide sequence ID" value="NZ_BSPM01000009.1"/>
</dbReference>
<dbReference type="Gene3D" id="2.60.40.420">
    <property type="entry name" value="Cupredoxins - blue copper proteins"/>
    <property type="match status" value="3"/>
</dbReference>
<feature type="domain" description="Plastocyanin-like" evidence="3">
    <location>
        <begin position="84"/>
        <end position="116"/>
    </location>
</feature>
<dbReference type="OrthoDB" id="9757546at2"/>
<dbReference type="Pfam" id="PF07731">
    <property type="entry name" value="Cu-oxidase_2"/>
    <property type="match status" value="1"/>
</dbReference>
<keyword evidence="4" id="KW-0167">Capsid protein</keyword>
<name>A0A4R6RBT3_9HYPH</name>
<dbReference type="InterPro" id="IPR045087">
    <property type="entry name" value="Cu-oxidase_fam"/>
</dbReference>
<evidence type="ECO:0000259" key="3">
    <source>
        <dbReference type="Pfam" id="PF07732"/>
    </source>
</evidence>
<dbReference type="SUPFAM" id="SSF49503">
    <property type="entry name" value="Cupredoxins"/>
    <property type="match status" value="3"/>
</dbReference>
<gene>
    <name evidence="4" type="ORF">EDD54_3491</name>
</gene>
<dbReference type="Proteomes" id="UP000294547">
    <property type="component" value="Unassembled WGS sequence"/>
</dbReference>